<dbReference type="Proteomes" id="UP000050443">
    <property type="component" value="Unassembled WGS sequence"/>
</dbReference>
<reference evidence="2 3" key="1">
    <citation type="submission" date="2014-09" db="EMBL/GenBank/DDBJ databases">
        <title>Genome sequence of Flavobacterium aquidurense RC62.</title>
        <authorList>
            <person name="Kim J.F."/>
            <person name="Kwak M.-J."/>
        </authorList>
    </citation>
    <scope>NUCLEOTIDE SEQUENCE [LARGE SCALE GENOMIC DNA]</scope>
    <source>
        <strain evidence="2 3">RC62</strain>
    </source>
</reference>
<keyword evidence="2" id="KW-0223">Dioxygenase</keyword>
<dbReference type="PANTHER" id="PTHR36503">
    <property type="entry name" value="BLR2520 PROTEIN"/>
    <property type="match status" value="1"/>
</dbReference>
<dbReference type="Gene3D" id="3.10.180.10">
    <property type="entry name" value="2,3-Dihydroxybiphenyl 1,2-Dioxygenase, domain 1"/>
    <property type="match status" value="1"/>
</dbReference>
<dbReference type="CDD" id="cd07264">
    <property type="entry name" value="VOC_like"/>
    <property type="match status" value="1"/>
</dbReference>
<keyword evidence="2" id="KW-0560">Oxidoreductase</keyword>
<dbReference type="PATRIC" id="fig|362413.3.peg.3087"/>
<name>A0A0Q0WFE6_9FLAO</name>
<gene>
    <name evidence="2" type="ORF">RC62_3162</name>
</gene>
<evidence type="ECO:0000313" key="2">
    <source>
        <dbReference type="EMBL" id="KQB42995.1"/>
    </source>
</evidence>
<protein>
    <submittedName>
        <fullName evidence="2">Glyoxalase/bleomycin resistance protein/dioxygenase</fullName>
    </submittedName>
</protein>
<feature type="domain" description="VOC" evidence="1">
    <location>
        <begin position="3"/>
        <end position="128"/>
    </location>
</feature>
<proteinExistence type="predicted"/>
<accession>A0A0Q0WFE6</accession>
<dbReference type="PROSITE" id="PS51819">
    <property type="entry name" value="VOC"/>
    <property type="match status" value="1"/>
</dbReference>
<dbReference type="GO" id="GO:0051213">
    <property type="term" value="F:dioxygenase activity"/>
    <property type="evidence" value="ECO:0007669"/>
    <property type="project" value="UniProtKB-KW"/>
</dbReference>
<evidence type="ECO:0000259" key="1">
    <source>
        <dbReference type="PROSITE" id="PS51819"/>
    </source>
</evidence>
<dbReference type="InterPro" id="IPR025870">
    <property type="entry name" value="Glyoxalase-like_dom"/>
</dbReference>
<sequence length="131" mass="14581">MVKFGYTILYVEDVEKSISFYENAFGFSRKFVTPENDYGELISGETTISFASKKLAAQNLSEGFIESSLEDKPFAIELGFITDNVGELVQKATSFGAILIKEPTQKPWGQIVAYVRDLDGFLIEICTEVQG</sequence>
<comment type="caution">
    <text evidence="2">The sequence shown here is derived from an EMBL/GenBank/DDBJ whole genome shotgun (WGS) entry which is preliminary data.</text>
</comment>
<dbReference type="EMBL" id="JRLF01000004">
    <property type="protein sequence ID" value="KQB42995.1"/>
    <property type="molecule type" value="Genomic_DNA"/>
</dbReference>
<dbReference type="STRING" id="362413.RC62_3162"/>
<dbReference type="PANTHER" id="PTHR36503:SF1">
    <property type="entry name" value="BLR2520 PROTEIN"/>
    <property type="match status" value="1"/>
</dbReference>
<dbReference type="InterPro" id="IPR037523">
    <property type="entry name" value="VOC_core"/>
</dbReference>
<dbReference type="AlphaFoldDB" id="A0A0Q0WFE6"/>
<evidence type="ECO:0000313" key="3">
    <source>
        <dbReference type="Proteomes" id="UP000050443"/>
    </source>
</evidence>
<dbReference type="InterPro" id="IPR029068">
    <property type="entry name" value="Glyas_Bleomycin-R_OHBP_Dase"/>
</dbReference>
<dbReference type="RefSeq" id="WP_055091785.1">
    <property type="nucleotide sequence ID" value="NZ_JRLF01000004.1"/>
</dbReference>
<dbReference type="SUPFAM" id="SSF54593">
    <property type="entry name" value="Glyoxalase/Bleomycin resistance protein/Dihydroxybiphenyl dioxygenase"/>
    <property type="match status" value="1"/>
</dbReference>
<dbReference type="OrthoDB" id="9796521at2"/>
<organism evidence="2 3">
    <name type="scientific">Flavobacterium aquidurense</name>
    <dbReference type="NCBI Taxonomy" id="362413"/>
    <lineage>
        <taxon>Bacteria</taxon>
        <taxon>Pseudomonadati</taxon>
        <taxon>Bacteroidota</taxon>
        <taxon>Flavobacteriia</taxon>
        <taxon>Flavobacteriales</taxon>
        <taxon>Flavobacteriaceae</taxon>
        <taxon>Flavobacterium</taxon>
    </lineage>
</organism>
<dbReference type="Pfam" id="PF12681">
    <property type="entry name" value="Glyoxalase_2"/>
    <property type="match status" value="1"/>
</dbReference>